<accession>A0A5S6QPJ6</accession>
<evidence type="ECO:0000313" key="2">
    <source>
        <dbReference type="Proteomes" id="UP000046395"/>
    </source>
</evidence>
<feature type="chain" id="PRO_5024329431" evidence="1">
    <location>
        <begin position="19"/>
        <end position="137"/>
    </location>
</feature>
<dbReference type="Proteomes" id="UP000046395">
    <property type="component" value="Unassembled WGS sequence"/>
</dbReference>
<proteinExistence type="predicted"/>
<feature type="signal peptide" evidence="1">
    <location>
        <begin position="1"/>
        <end position="18"/>
    </location>
</feature>
<protein>
    <submittedName>
        <fullName evidence="3">Uncharacterized protein</fullName>
    </submittedName>
</protein>
<organism evidence="2 3">
    <name type="scientific">Trichuris muris</name>
    <name type="common">Mouse whipworm</name>
    <dbReference type="NCBI Taxonomy" id="70415"/>
    <lineage>
        <taxon>Eukaryota</taxon>
        <taxon>Metazoa</taxon>
        <taxon>Ecdysozoa</taxon>
        <taxon>Nematoda</taxon>
        <taxon>Enoplea</taxon>
        <taxon>Dorylaimia</taxon>
        <taxon>Trichinellida</taxon>
        <taxon>Trichuridae</taxon>
        <taxon>Trichuris</taxon>
    </lineage>
</organism>
<evidence type="ECO:0000313" key="3">
    <source>
        <dbReference type="WBParaSite" id="TMUE_2000009256.1"/>
    </source>
</evidence>
<evidence type="ECO:0000256" key="1">
    <source>
        <dbReference type="SAM" id="SignalP"/>
    </source>
</evidence>
<sequence>MSSFLTIISMAIISGVLSFTVGPYYINDIYDSSVEDDYWSNTYQLPEHNNFVEKDYDCTYGACQSSNMVMMACEDLHTACVDRMAPARECDSINTNCAVLKSIFARCMADCTRKEYSDLKIAVMNSTMDLTKTVSWS</sequence>
<keyword evidence="1" id="KW-0732">Signal</keyword>
<dbReference type="WBParaSite" id="TMUE_2000009256.1">
    <property type="protein sequence ID" value="TMUE_2000009256.1"/>
    <property type="gene ID" value="WBGene00287240"/>
</dbReference>
<reference evidence="3" key="1">
    <citation type="submission" date="2019-12" db="UniProtKB">
        <authorList>
            <consortium name="WormBaseParasite"/>
        </authorList>
    </citation>
    <scope>IDENTIFICATION</scope>
</reference>
<keyword evidence="2" id="KW-1185">Reference proteome</keyword>
<dbReference type="AlphaFoldDB" id="A0A5S6QPJ6"/>
<name>A0A5S6QPJ6_TRIMR</name>